<comment type="caution">
    <text evidence="1">The sequence shown here is derived from an EMBL/GenBank/DDBJ whole genome shotgun (WGS) entry which is preliminary data.</text>
</comment>
<evidence type="ECO:0000313" key="1">
    <source>
        <dbReference type="EMBL" id="KAK7507527.1"/>
    </source>
</evidence>
<dbReference type="AlphaFoldDB" id="A0ABD0M772"/>
<sequence length="143" mass="15743">MAHCNVAALKTLYPEGSRHHLIAATAVSRTVHLDPDCRSPPSISRDTVIGVTFASRKGLEEVTWKCLPTDTSDSRRAVCGCPFDKTPKSTANTITSGMYLFLTERDISEGPFRSRYTCDLLQLNLNDEQSGSQRTVHGRKGTD</sequence>
<proteinExistence type="predicted"/>
<protein>
    <submittedName>
        <fullName evidence="1">Uncharacterized protein</fullName>
    </submittedName>
</protein>
<name>A0ABD0M772_9CAEN</name>
<gene>
    <name evidence="1" type="ORF">BaRGS_00001462</name>
</gene>
<reference evidence="1 2" key="1">
    <citation type="journal article" date="2023" name="Sci. Data">
        <title>Genome assembly of the Korean intertidal mud-creeper Batillaria attramentaria.</title>
        <authorList>
            <person name="Patra A.K."/>
            <person name="Ho P.T."/>
            <person name="Jun S."/>
            <person name="Lee S.J."/>
            <person name="Kim Y."/>
            <person name="Won Y.J."/>
        </authorList>
    </citation>
    <scope>NUCLEOTIDE SEQUENCE [LARGE SCALE GENOMIC DNA]</scope>
    <source>
        <strain evidence="1">Wonlab-2016</strain>
    </source>
</reference>
<organism evidence="1 2">
    <name type="scientific">Batillaria attramentaria</name>
    <dbReference type="NCBI Taxonomy" id="370345"/>
    <lineage>
        <taxon>Eukaryota</taxon>
        <taxon>Metazoa</taxon>
        <taxon>Spiralia</taxon>
        <taxon>Lophotrochozoa</taxon>
        <taxon>Mollusca</taxon>
        <taxon>Gastropoda</taxon>
        <taxon>Caenogastropoda</taxon>
        <taxon>Sorbeoconcha</taxon>
        <taxon>Cerithioidea</taxon>
        <taxon>Batillariidae</taxon>
        <taxon>Batillaria</taxon>
    </lineage>
</organism>
<dbReference type="Proteomes" id="UP001519460">
    <property type="component" value="Unassembled WGS sequence"/>
</dbReference>
<dbReference type="EMBL" id="JACVVK020000004">
    <property type="protein sequence ID" value="KAK7507527.1"/>
    <property type="molecule type" value="Genomic_DNA"/>
</dbReference>
<keyword evidence="2" id="KW-1185">Reference proteome</keyword>
<evidence type="ECO:0000313" key="2">
    <source>
        <dbReference type="Proteomes" id="UP001519460"/>
    </source>
</evidence>
<accession>A0ABD0M772</accession>